<organism evidence="1 2">
    <name type="scientific">Arthrobotrys musiformis</name>
    <dbReference type="NCBI Taxonomy" id="47236"/>
    <lineage>
        <taxon>Eukaryota</taxon>
        <taxon>Fungi</taxon>
        <taxon>Dikarya</taxon>
        <taxon>Ascomycota</taxon>
        <taxon>Pezizomycotina</taxon>
        <taxon>Orbiliomycetes</taxon>
        <taxon>Orbiliales</taxon>
        <taxon>Orbiliaceae</taxon>
        <taxon>Arthrobotrys</taxon>
    </lineage>
</organism>
<keyword evidence="2" id="KW-1185">Reference proteome</keyword>
<protein>
    <submittedName>
        <fullName evidence="1">Uncharacterized protein</fullName>
    </submittedName>
</protein>
<sequence>MKIHMPGQNINELQVMEKILDIISLSEECQGIKSAHEWRADTYRQLADWVEIFEELNKHTENLVVLGDELHRNVDKTDYFEVAPDHLSGSADTANNWSVQLFYTAPALVKTSNEDGEVYDVPELLVQGKIYALFISSDPATEERVLPDVAENTKMEPTSSANCGDLEGKDIGALTYIHRKTL</sequence>
<dbReference type="EMBL" id="JAVHJL010000012">
    <property type="protein sequence ID" value="KAK6495870.1"/>
    <property type="molecule type" value="Genomic_DNA"/>
</dbReference>
<dbReference type="AlphaFoldDB" id="A0AAV9VRT8"/>
<proteinExistence type="predicted"/>
<name>A0AAV9VRT8_9PEZI</name>
<accession>A0AAV9VRT8</accession>
<gene>
    <name evidence="1" type="ORF">TWF481_002915</name>
</gene>
<dbReference type="Proteomes" id="UP001370758">
    <property type="component" value="Unassembled WGS sequence"/>
</dbReference>
<reference evidence="1 2" key="1">
    <citation type="submission" date="2023-08" db="EMBL/GenBank/DDBJ databases">
        <authorList>
            <person name="Palmer J.M."/>
        </authorList>
    </citation>
    <scope>NUCLEOTIDE SEQUENCE [LARGE SCALE GENOMIC DNA]</scope>
    <source>
        <strain evidence="1 2">TWF481</strain>
    </source>
</reference>
<comment type="caution">
    <text evidence="1">The sequence shown here is derived from an EMBL/GenBank/DDBJ whole genome shotgun (WGS) entry which is preliminary data.</text>
</comment>
<evidence type="ECO:0000313" key="2">
    <source>
        <dbReference type="Proteomes" id="UP001370758"/>
    </source>
</evidence>
<evidence type="ECO:0000313" key="1">
    <source>
        <dbReference type="EMBL" id="KAK6495870.1"/>
    </source>
</evidence>